<dbReference type="eggNOG" id="COG2384">
    <property type="taxonomic scope" value="Bacteria"/>
</dbReference>
<dbReference type="Pfam" id="PF12847">
    <property type="entry name" value="Methyltransf_18"/>
    <property type="match status" value="1"/>
</dbReference>
<dbReference type="PIRSF" id="PIRSF018637">
    <property type="entry name" value="TrmK"/>
    <property type="match status" value="1"/>
</dbReference>
<dbReference type="EMBL" id="ADFR01000016">
    <property type="protein sequence ID" value="EFC05226.1"/>
    <property type="molecule type" value="Genomic_DNA"/>
</dbReference>
<evidence type="ECO:0000313" key="2">
    <source>
        <dbReference type="Proteomes" id="UP000005017"/>
    </source>
</evidence>
<dbReference type="RefSeq" id="WP_006627620.1">
    <property type="nucleotide sequence ID" value="NZ_ADFR01000016.1"/>
</dbReference>
<reference evidence="2" key="1">
    <citation type="submission" date="2009-12" db="EMBL/GenBank/DDBJ databases">
        <title>Sequence of Clostridiales genomosp. BVAB3 str. UPII9-5.</title>
        <authorList>
            <person name="Madupu R."/>
            <person name="Durkin A.S."/>
            <person name="Torralba M."/>
            <person name="Methe B."/>
            <person name="Sutton G.G."/>
            <person name="Strausberg R.L."/>
            <person name="Nelson K.E."/>
        </authorList>
    </citation>
    <scope>NUCLEOTIDE SEQUENCE [LARGE SCALE GENOMIC DNA]</scope>
    <source>
        <strain evidence="2">W1219</strain>
    </source>
</reference>
<dbReference type="InterPro" id="IPR006901">
    <property type="entry name" value="TrmK"/>
</dbReference>
<comment type="caution">
    <text evidence="1">The sequence shown here is derived from an EMBL/GenBank/DDBJ whole genome shotgun (WGS) entry which is preliminary data.</text>
</comment>
<keyword evidence="2" id="KW-1185">Reference proteome</keyword>
<dbReference type="Gene3D" id="3.40.50.150">
    <property type="entry name" value="Vaccinia Virus protein VP39"/>
    <property type="match status" value="1"/>
</dbReference>
<accession>D2MQF7</accession>
<dbReference type="AlphaFoldDB" id="D2MQF7"/>
<dbReference type="STRING" id="679192.HMPREF9013_0509"/>
<dbReference type="OrthoDB" id="5881184at2"/>
<evidence type="ECO:0000313" key="1">
    <source>
        <dbReference type="EMBL" id="EFC05226.1"/>
    </source>
</evidence>
<dbReference type="PANTHER" id="PTHR38451">
    <property type="entry name" value="TRNA (ADENINE(22)-N(1))-METHYLTRANSFERASE"/>
    <property type="match status" value="1"/>
</dbReference>
<evidence type="ECO:0008006" key="3">
    <source>
        <dbReference type="Google" id="ProtNLM"/>
    </source>
</evidence>
<sequence length="215" mass="25085">MISARLEAIKRHVQKGLVIADIGCDHAFLSIDLMKEGIAKKVYACDIAKGPLSIAKDHIRCFGYEHEIQTILSDGIEKVPNDTQGIIIAGMGGKTAIHILESELEKAKSYQQIILQVNRGYEELRKWLFEHGFLIQEEWVVQERKFYYLSISAFYTGKTEYQEEDIFIGPYLKMKKDPIAIKWFCREIKKAEKILPLTQDEKFKKRIDYYKEYIR</sequence>
<dbReference type="Proteomes" id="UP000005017">
    <property type="component" value="Unassembled WGS sequence"/>
</dbReference>
<dbReference type="PANTHER" id="PTHR38451:SF1">
    <property type="entry name" value="TRNA (ADENINE(22)-N(1))-METHYLTRANSFERASE"/>
    <property type="match status" value="1"/>
</dbReference>
<name>D2MQF7_9FIRM</name>
<protein>
    <recommendedName>
        <fullName evidence="3">SAM-dependent methyltransferase</fullName>
    </recommendedName>
</protein>
<dbReference type="InterPro" id="IPR029063">
    <property type="entry name" value="SAM-dependent_MTases_sf"/>
</dbReference>
<proteinExistence type="predicted"/>
<dbReference type="SUPFAM" id="SSF53335">
    <property type="entry name" value="S-adenosyl-L-methionine-dependent methyltransferases"/>
    <property type="match status" value="1"/>
</dbReference>
<dbReference type="GO" id="GO:0160105">
    <property type="term" value="F:tRNA (adenine(22)-N1)-methyltransferase activity"/>
    <property type="evidence" value="ECO:0007669"/>
    <property type="project" value="InterPro"/>
</dbReference>
<gene>
    <name evidence="1" type="ORF">HMPREF9013_0509</name>
</gene>
<organism evidence="1 2">
    <name type="scientific">Bulleidia extructa W1219</name>
    <dbReference type="NCBI Taxonomy" id="679192"/>
    <lineage>
        <taxon>Bacteria</taxon>
        <taxon>Bacillati</taxon>
        <taxon>Bacillota</taxon>
        <taxon>Erysipelotrichia</taxon>
        <taxon>Erysipelotrichales</taxon>
        <taxon>Erysipelotrichaceae</taxon>
        <taxon>Bulleidia</taxon>
    </lineage>
</organism>